<keyword evidence="1" id="KW-0378">Hydrolase</keyword>
<gene>
    <name evidence="3" type="ORF">UFOVP787_108</name>
</gene>
<organism evidence="3">
    <name type="scientific">uncultured Caudovirales phage</name>
    <dbReference type="NCBI Taxonomy" id="2100421"/>
    <lineage>
        <taxon>Viruses</taxon>
        <taxon>Duplodnaviria</taxon>
        <taxon>Heunggongvirae</taxon>
        <taxon>Uroviricota</taxon>
        <taxon>Caudoviricetes</taxon>
        <taxon>Peduoviridae</taxon>
        <taxon>Maltschvirus</taxon>
        <taxon>Maltschvirus maltsch</taxon>
    </lineage>
</organism>
<feature type="active site" evidence="1">
    <location>
        <position position="31"/>
    </location>
</feature>
<name>A0A6J5NTJ5_9CAUD</name>
<dbReference type="InterPro" id="IPR014833">
    <property type="entry name" value="TnsA_N"/>
</dbReference>
<dbReference type="Gene3D" id="3.40.91.30">
    <property type="match status" value="1"/>
</dbReference>
<feature type="active site" evidence="1">
    <location>
        <position position="70"/>
    </location>
</feature>
<comment type="similarity">
    <text evidence="1">Belongs to the Caudovirales head completion nuclease family.</text>
</comment>
<accession>A0A6J5NTJ5</accession>
<keyword evidence="1" id="KW-0269">Exonuclease</keyword>
<dbReference type="GO" id="GO:0004519">
    <property type="term" value="F:endonuclease activity"/>
    <property type="evidence" value="ECO:0007669"/>
    <property type="project" value="UniProtKB-UniRule"/>
</dbReference>
<evidence type="ECO:0000313" key="3">
    <source>
        <dbReference type="EMBL" id="CAB4162759.1"/>
    </source>
</evidence>
<dbReference type="HAMAP" id="MF_04160">
    <property type="entry name" value="NUCL_HEAD_T4"/>
    <property type="match status" value="1"/>
</dbReference>
<evidence type="ECO:0000256" key="1">
    <source>
        <dbReference type="HAMAP-Rule" id="MF_04160"/>
    </source>
</evidence>
<keyword evidence="1" id="KW-0540">Nuclease</keyword>
<reference evidence="3" key="1">
    <citation type="submission" date="2020-04" db="EMBL/GenBank/DDBJ databases">
        <authorList>
            <person name="Chiriac C."/>
            <person name="Salcher M."/>
            <person name="Ghai R."/>
            <person name="Kavagutti S V."/>
        </authorList>
    </citation>
    <scope>NUCLEOTIDE SEQUENCE</scope>
</reference>
<proteinExistence type="inferred from homology"/>
<comment type="function">
    <text evidence="1">During phage morphogenesis, plays an essential role in the head-tail joining step. The associated nuclease activity is essential for morphogenesis, possibly by cleaving packaged DNA to enable the joining of heads to tails. Displays both exo- and endonuclease activity.</text>
</comment>
<evidence type="ECO:0000259" key="2">
    <source>
        <dbReference type="Pfam" id="PF08722"/>
    </source>
</evidence>
<protein>
    <recommendedName>
        <fullName evidence="1">Head completion nuclease</fullName>
        <ecNumber evidence="1">3.1.-.-</ecNumber>
    </recommendedName>
</protein>
<dbReference type="Pfam" id="PF08722">
    <property type="entry name" value="Tn7_TnsA-like_N"/>
    <property type="match status" value="1"/>
</dbReference>
<sequence>MSKYYQGLFKPKNPKKYKGDPTKIVYRSWWEFMYMSELDNDDKVISWGSEELIIPYRSPIDGKLHRYFPDFVVTKINKEGKKHTFLIEIKPLSQTKQPEVKQKKNKRYLTEVATWGINQAKWKQAESYCKDRGWTFQILTEKELGIKN</sequence>
<dbReference type="GO" id="GO:0004527">
    <property type="term" value="F:exonuclease activity"/>
    <property type="evidence" value="ECO:0007669"/>
    <property type="project" value="UniProtKB-UniRule"/>
</dbReference>
<dbReference type="EC" id="3.1.-.-" evidence="1"/>
<dbReference type="InterPro" id="IPR046390">
    <property type="entry name" value="NUCL_HEAD_T4"/>
</dbReference>
<feature type="active site" evidence="1">
    <location>
        <position position="90"/>
    </location>
</feature>
<dbReference type="EMBL" id="LR796734">
    <property type="protein sequence ID" value="CAB4162759.1"/>
    <property type="molecule type" value="Genomic_DNA"/>
</dbReference>
<keyword evidence="1" id="KW-0255">Endonuclease</keyword>
<feature type="domain" description="TnsA endonuclease N-terminal" evidence="2">
    <location>
        <begin position="41"/>
        <end position="141"/>
    </location>
</feature>